<proteinExistence type="predicted"/>
<dbReference type="SUPFAM" id="SSF52833">
    <property type="entry name" value="Thioredoxin-like"/>
    <property type="match status" value="1"/>
</dbReference>
<evidence type="ECO:0000256" key="2">
    <source>
        <dbReference type="ARBA" id="ARBA00022748"/>
    </source>
</evidence>
<accession>A0A3D8MCA5</accession>
<comment type="subcellular location">
    <subcellularLocation>
        <location evidence="1">Cell envelope</location>
    </subcellularLocation>
</comment>
<dbReference type="InterPro" id="IPR000866">
    <property type="entry name" value="AhpC/TSA"/>
</dbReference>
<reference evidence="8" key="1">
    <citation type="submission" date="2018-08" db="EMBL/GenBank/DDBJ databases">
        <authorList>
            <person name="Zhang J."/>
            <person name="Du Z.-J."/>
        </authorList>
    </citation>
    <scope>NUCLEOTIDE SEQUENCE [LARGE SCALE GENOMIC DNA]</scope>
    <source>
        <strain evidence="8">KCTC 52655</strain>
    </source>
</reference>
<dbReference type="GO" id="GO:0030313">
    <property type="term" value="C:cell envelope"/>
    <property type="evidence" value="ECO:0007669"/>
    <property type="project" value="UniProtKB-SubCell"/>
</dbReference>
<keyword evidence="5" id="KW-0472">Membrane</keyword>
<evidence type="ECO:0000313" key="8">
    <source>
        <dbReference type="Proteomes" id="UP000256561"/>
    </source>
</evidence>
<dbReference type="OrthoDB" id="9799347at2"/>
<keyword evidence="8" id="KW-1185">Reference proteome</keyword>
<feature type="transmembrane region" description="Helical" evidence="5">
    <location>
        <begin position="18"/>
        <end position="38"/>
    </location>
</feature>
<dbReference type="PROSITE" id="PS51352">
    <property type="entry name" value="THIOREDOXIN_2"/>
    <property type="match status" value="1"/>
</dbReference>
<dbReference type="GO" id="GO:0016491">
    <property type="term" value="F:oxidoreductase activity"/>
    <property type="evidence" value="ECO:0007669"/>
    <property type="project" value="InterPro"/>
</dbReference>
<keyword evidence="2" id="KW-0201">Cytochrome c-type biogenesis</keyword>
<protein>
    <submittedName>
        <fullName evidence="7">TlpA family protein disulfide reductase</fullName>
    </submittedName>
</protein>
<keyword evidence="4" id="KW-0676">Redox-active center</keyword>
<dbReference type="AlphaFoldDB" id="A0A3D8MCA5"/>
<evidence type="ECO:0000259" key="6">
    <source>
        <dbReference type="PROSITE" id="PS51352"/>
    </source>
</evidence>
<dbReference type="InterPro" id="IPR036249">
    <property type="entry name" value="Thioredoxin-like_sf"/>
</dbReference>
<comment type="caution">
    <text evidence="7">The sequence shown here is derived from an EMBL/GenBank/DDBJ whole genome shotgun (WGS) entry which is preliminary data.</text>
</comment>
<dbReference type="Proteomes" id="UP000256561">
    <property type="component" value="Unassembled WGS sequence"/>
</dbReference>
<evidence type="ECO:0000313" key="7">
    <source>
        <dbReference type="EMBL" id="RDV27323.1"/>
    </source>
</evidence>
<dbReference type="CDD" id="cd02966">
    <property type="entry name" value="TlpA_like_family"/>
    <property type="match status" value="1"/>
</dbReference>
<dbReference type="PANTHER" id="PTHR42852:SF6">
    <property type="entry name" value="THIOL:DISULFIDE INTERCHANGE PROTEIN DSBE"/>
    <property type="match status" value="1"/>
</dbReference>
<dbReference type="GO" id="GO:0016209">
    <property type="term" value="F:antioxidant activity"/>
    <property type="evidence" value="ECO:0007669"/>
    <property type="project" value="InterPro"/>
</dbReference>
<evidence type="ECO:0000256" key="5">
    <source>
        <dbReference type="SAM" id="Phobius"/>
    </source>
</evidence>
<evidence type="ECO:0000256" key="3">
    <source>
        <dbReference type="ARBA" id="ARBA00023157"/>
    </source>
</evidence>
<evidence type="ECO:0000256" key="1">
    <source>
        <dbReference type="ARBA" id="ARBA00004196"/>
    </source>
</evidence>
<dbReference type="GO" id="GO:0017004">
    <property type="term" value="P:cytochrome complex assembly"/>
    <property type="evidence" value="ECO:0007669"/>
    <property type="project" value="UniProtKB-KW"/>
</dbReference>
<sequence>MSECEVERAVQNKVSKGLGYLAVALLGVLAAVAGVVSYQAGRVDFETVTGKQYRWETLEQQWVVVNYFAEWCSPCLKEIPELNHFFRTRPGDVQLFGVSYDLLSVADVQALKQKYHIEYDLIVADENTRLPVSKPQYLPATFVIGPDGTIAAELMGEISSKRLVEVLEKLKSKPL</sequence>
<feature type="domain" description="Thioredoxin" evidence="6">
    <location>
        <begin position="34"/>
        <end position="172"/>
    </location>
</feature>
<keyword evidence="3" id="KW-1015">Disulfide bond</keyword>
<dbReference type="InterPro" id="IPR013766">
    <property type="entry name" value="Thioredoxin_domain"/>
</dbReference>
<organism evidence="7 8">
    <name type="scientific">Alteromonas aestuariivivens</name>
    <dbReference type="NCBI Taxonomy" id="1938339"/>
    <lineage>
        <taxon>Bacteria</taxon>
        <taxon>Pseudomonadati</taxon>
        <taxon>Pseudomonadota</taxon>
        <taxon>Gammaproteobacteria</taxon>
        <taxon>Alteromonadales</taxon>
        <taxon>Alteromonadaceae</taxon>
        <taxon>Alteromonas/Salinimonas group</taxon>
        <taxon>Alteromonas</taxon>
    </lineage>
</organism>
<dbReference type="EMBL" id="QRHA01000003">
    <property type="protein sequence ID" value="RDV27323.1"/>
    <property type="molecule type" value="Genomic_DNA"/>
</dbReference>
<keyword evidence="5" id="KW-0812">Transmembrane</keyword>
<dbReference type="Pfam" id="PF00578">
    <property type="entry name" value="AhpC-TSA"/>
    <property type="match status" value="1"/>
</dbReference>
<dbReference type="Gene3D" id="3.40.30.10">
    <property type="entry name" value="Glutaredoxin"/>
    <property type="match status" value="1"/>
</dbReference>
<dbReference type="PANTHER" id="PTHR42852">
    <property type="entry name" value="THIOL:DISULFIDE INTERCHANGE PROTEIN DSBE"/>
    <property type="match status" value="1"/>
</dbReference>
<name>A0A3D8MCA5_9ALTE</name>
<dbReference type="InterPro" id="IPR050553">
    <property type="entry name" value="Thioredoxin_ResA/DsbE_sf"/>
</dbReference>
<evidence type="ECO:0000256" key="4">
    <source>
        <dbReference type="ARBA" id="ARBA00023284"/>
    </source>
</evidence>
<keyword evidence="5" id="KW-1133">Transmembrane helix</keyword>
<gene>
    <name evidence="7" type="ORF">DXV75_04585</name>
</gene>